<gene>
    <name evidence="9" type="ORF">BDP27DRAFT_1402386</name>
</gene>
<evidence type="ECO:0000256" key="6">
    <source>
        <dbReference type="ARBA" id="ARBA00023242"/>
    </source>
</evidence>
<dbReference type="CDD" id="cd12148">
    <property type="entry name" value="fungal_TF_MHR"/>
    <property type="match status" value="1"/>
</dbReference>
<keyword evidence="5" id="KW-0804">Transcription</keyword>
<dbReference type="Gene3D" id="4.10.240.10">
    <property type="entry name" value="Zn(2)-C6 fungal-type DNA-binding domain"/>
    <property type="match status" value="1"/>
</dbReference>
<dbReference type="AlphaFoldDB" id="A0A9P5PPU5"/>
<keyword evidence="2" id="KW-0479">Metal-binding</keyword>
<dbReference type="InterPro" id="IPR051089">
    <property type="entry name" value="prtT"/>
</dbReference>
<keyword evidence="10" id="KW-1185">Reference proteome</keyword>
<keyword evidence="4" id="KW-0238">DNA-binding</keyword>
<protein>
    <submittedName>
        <fullName evidence="9">Fungal-specific transcription factor domain-containing protein</fullName>
    </submittedName>
</protein>
<dbReference type="InterPro" id="IPR036864">
    <property type="entry name" value="Zn2-C6_fun-type_DNA-bd_sf"/>
</dbReference>
<reference evidence="9" key="1">
    <citation type="submission" date="2020-11" db="EMBL/GenBank/DDBJ databases">
        <authorList>
            <consortium name="DOE Joint Genome Institute"/>
            <person name="Ahrendt S."/>
            <person name="Riley R."/>
            <person name="Andreopoulos W."/>
            <person name="Labutti K."/>
            <person name="Pangilinan J."/>
            <person name="Ruiz-Duenas F.J."/>
            <person name="Barrasa J.M."/>
            <person name="Sanchez-Garcia M."/>
            <person name="Camarero S."/>
            <person name="Miyauchi S."/>
            <person name="Serrano A."/>
            <person name="Linde D."/>
            <person name="Babiker R."/>
            <person name="Drula E."/>
            <person name="Ayuso-Fernandez I."/>
            <person name="Pacheco R."/>
            <person name="Padilla G."/>
            <person name="Ferreira P."/>
            <person name="Barriuso J."/>
            <person name="Kellner H."/>
            <person name="Castanera R."/>
            <person name="Alfaro M."/>
            <person name="Ramirez L."/>
            <person name="Pisabarro A.G."/>
            <person name="Kuo A."/>
            <person name="Tritt A."/>
            <person name="Lipzen A."/>
            <person name="He G."/>
            <person name="Yan M."/>
            <person name="Ng V."/>
            <person name="Cullen D."/>
            <person name="Martin F."/>
            <person name="Rosso M.-N."/>
            <person name="Henrissat B."/>
            <person name="Hibbett D."/>
            <person name="Martinez A.T."/>
            <person name="Grigoriev I.V."/>
        </authorList>
    </citation>
    <scope>NUCLEOTIDE SEQUENCE</scope>
    <source>
        <strain evidence="9">AH 40177</strain>
    </source>
</reference>
<dbReference type="InterPro" id="IPR007219">
    <property type="entry name" value="XnlR_reg_dom"/>
</dbReference>
<dbReference type="OrthoDB" id="3163292at2759"/>
<evidence type="ECO:0000256" key="7">
    <source>
        <dbReference type="SAM" id="MobiDB-lite"/>
    </source>
</evidence>
<feature type="region of interest" description="Disordered" evidence="7">
    <location>
        <begin position="1"/>
        <end position="55"/>
    </location>
</feature>
<dbReference type="PANTHER" id="PTHR31845:SF17">
    <property type="entry name" value="ZN(II)2CYS6 TRANSCRIPTION FACTOR (EUROFUNG)"/>
    <property type="match status" value="1"/>
</dbReference>
<evidence type="ECO:0000256" key="3">
    <source>
        <dbReference type="ARBA" id="ARBA00023015"/>
    </source>
</evidence>
<dbReference type="InterPro" id="IPR001138">
    <property type="entry name" value="Zn2Cys6_DnaBD"/>
</dbReference>
<comment type="caution">
    <text evidence="9">The sequence shown here is derived from an EMBL/GenBank/DDBJ whole genome shotgun (WGS) entry which is preliminary data.</text>
</comment>
<feature type="domain" description="Zn(2)-C6 fungal-type" evidence="8">
    <location>
        <begin position="60"/>
        <end position="90"/>
    </location>
</feature>
<evidence type="ECO:0000256" key="2">
    <source>
        <dbReference type="ARBA" id="ARBA00022723"/>
    </source>
</evidence>
<dbReference type="SMART" id="SM00906">
    <property type="entry name" value="Fungal_trans"/>
    <property type="match status" value="1"/>
</dbReference>
<feature type="compositionally biased region" description="Low complexity" evidence="7">
    <location>
        <begin position="12"/>
        <end position="31"/>
    </location>
</feature>
<dbReference type="SMART" id="SM00066">
    <property type="entry name" value="GAL4"/>
    <property type="match status" value="1"/>
</dbReference>
<dbReference type="SUPFAM" id="SSF57701">
    <property type="entry name" value="Zn2/Cys6 DNA-binding domain"/>
    <property type="match status" value="1"/>
</dbReference>
<evidence type="ECO:0000313" key="10">
    <source>
        <dbReference type="Proteomes" id="UP000772434"/>
    </source>
</evidence>
<accession>A0A9P5PPU5</accession>
<dbReference type="PROSITE" id="PS00463">
    <property type="entry name" value="ZN2_CY6_FUNGAL_1"/>
    <property type="match status" value="1"/>
</dbReference>
<keyword evidence="6" id="KW-0539">Nucleus</keyword>
<dbReference type="Pfam" id="PF04082">
    <property type="entry name" value="Fungal_trans"/>
    <property type="match status" value="1"/>
</dbReference>
<evidence type="ECO:0000313" key="9">
    <source>
        <dbReference type="EMBL" id="KAF9069929.1"/>
    </source>
</evidence>
<name>A0A9P5PPU5_9AGAR</name>
<evidence type="ECO:0000256" key="1">
    <source>
        <dbReference type="ARBA" id="ARBA00004123"/>
    </source>
</evidence>
<evidence type="ECO:0000256" key="5">
    <source>
        <dbReference type="ARBA" id="ARBA00023163"/>
    </source>
</evidence>
<dbReference type="GO" id="GO:0008270">
    <property type="term" value="F:zinc ion binding"/>
    <property type="evidence" value="ECO:0007669"/>
    <property type="project" value="InterPro"/>
</dbReference>
<organism evidence="9 10">
    <name type="scientific">Rhodocollybia butyracea</name>
    <dbReference type="NCBI Taxonomy" id="206335"/>
    <lineage>
        <taxon>Eukaryota</taxon>
        <taxon>Fungi</taxon>
        <taxon>Dikarya</taxon>
        <taxon>Basidiomycota</taxon>
        <taxon>Agaricomycotina</taxon>
        <taxon>Agaricomycetes</taxon>
        <taxon>Agaricomycetidae</taxon>
        <taxon>Agaricales</taxon>
        <taxon>Marasmiineae</taxon>
        <taxon>Omphalotaceae</taxon>
        <taxon>Rhodocollybia</taxon>
    </lineage>
</organism>
<dbReference type="Proteomes" id="UP000772434">
    <property type="component" value="Unassembled WGS sequence"/>
</dbReference>
<comment type="subcellular location">
    <subcellularLocation>
        <location evidence="1">Nucleus</location>
    </subcellularLocation>
</comment>
<dbReference type="PANTHER" id="PTHR31845">
    <property type="entry name" value="FINGER DOMAIN PROTEIN, PUTATIVE-RELATED"/>
    <property type="match status" value="1"/>
</dbReference>
<sequence length="708" mass="80748">MKSEPNSAELYSASSSSRSRSTSKSIDKSTTFRFQPTEDSDNDDDEGGRKRPNATKASAACVHCKSLKVKCEPTPGENACRRCRAANISCQSRSRKKRKAAPTHEDLQEKAHSQDCQIQALLLQFDKMRCEKTIQTLISRAHSGEPFGGYDTQQYLHKLQSHRQRTDNSLELAVTSYFSPDRSLSTLSLPDIVKHCCLYPRDVLDLFSIFFDKINPFFSTFDPELHTPQKLIWTCPFLFTVICATASRYCTTKPGLYPLAIDFAREAAGQALVEGSKRIDICQAYLLLGVYPSPKKKWAEDRSWLFMGVAIRMALELELNLPPPPHCDEREALNRTRTWLNCYCVDGSHAIQFGKMPMLRLDDYMARTTQDWYRSSPLNTPYDVHLCAYVQILLIMCKWRSMAQGDNLSLKNMDVVDFSIKTEEQISNEWSMWFERYEEEYIHNRFILCYYRANTTEMITAYLRLVVLAAGFQHAFKSGISRKSDILRRSIDAAMTVIQIMVERLFPTGHLKYAMEANFLYVSFSAAYLLNLLRPKLLPLLDENTHQEIIVTVTRLIEVLGSKEVAMDERHTPALYSRFLVNLLRKYHTRRTRSETPPDGVRFHPQYGDERGSSPPGWPDIRHAGGPSNAEIQVLSGYEPGIIYQEAGDPDMDFSLNHFVRTVTEAPITQSDITAGMGFCDQWPAAADRPDGWSTQHFPLDWGSQQGL</sequence>
<dbReference type="EMBL" id="JADNRY010000046">
    <property type="protein sequence ID" value="KAF9069929.1"/>
    <property type="molecule type" value="Genomic_DNA"/>
</dbReference>
<proteinExistence type="predicted"/>
<feature type="region of interest" description="Disordered" evidence="7">
    <location>
        <begin position="591"/>
        <end position="626"/>
    </location>
</feature>
<dbReference type="GO" id="GO:0000976">
    <property type="term" value="F:transcription cis-regulatory region binding"/>
    <property type="evidence" value="ECO:0007669"/>
    <property type="project" value="TreeGrafter"/>
</dbReference>
<evidence type="ECO:0000259" key="8">
    <source>
        <dbReference type="PROSITE" id="PS00463"/>
    </source>
</evidence>
<dbReference type="GO" id="GO:0005634">
    <property type="term" value="C:nucleus"/>
    <property type="evidence" value="ECO:0007669"/>
    <property type="project" value="UniProtKB-SubCell"/>
</dbReference>
<dbReference type="GO" id="GO:0006351">
    <property type="term" value="P:DNA-templated transcription"/>
    <property type="evidence" value="ECO:0007669"/>
    <property type="project" value="InterPro"/>
</dbReference>
<evidence type="ECO:0000256" key="4">
    <source>
        <dbReference type="ARBA" id="ARBA00023125"/>
    </source>
</evidence>
<dbReference type="GO" id="GO:0000981">
    <property type="term" value="F:DNA-binding transcription factor activity, RNA polymerase II-specific"/>
    <property type="evidence" value="ECO:0007669"/>
    <property type="project" value="InterPro"/>
</dbReference>
<keyword evidence="3" id="KW-0805">Transcription regulation</keyword>
<dbReference type="CDD" id="cd00067">
    <property type="entry name" value="GAL4"/>
    <property type="match status" value="1"/>
</dbReference>